<dbReference type="AlphaFoldDB" id="A0A0G0ZBX2"/>
<keyword evidence="1" id="KW-1133">Transmembrane helix</keyword>
<keyword evidence="1" id="KW-0472">Membrane</keyword>
<feature type="transmembrane region" description="Helical" evidence="1">
    <location>
        <begin position="12"/>
        <end position="33"/>
    </location>
</feature>
<comment type="caution">
    <text evidence="2">The sequence shown here is derived from an EMBL/GenBank/DDBJ whole genome shotgun (WGS) entry which is preliminary data.</text>
</comment>
<protein>
    <submittedName>
        <fullName evidence="2">Uncharacterized protein</fullName>
    </submittedName>
</protein>
<dbReference type="EMBL" id="LCDD01000022">
    <property type="protein sequence ID" value="KKS46139.1"/>
    <property type="molecule type" value="Genomic_DNA"/>
</dbReference>
<accession>A0A0G0ZBX2</accession>
<sequence length="34" mass="3931">MNFFRKHKKVWTVIIFISTVALIVTSLAPVLFLP</sequence>
<evidence type="ECO:0000256" key="1">
    <source>
        <dbReference type="SAM" id="Phobius"/>
    </source>
</evidence>
<evidence type="ECO:0000313" key="3">
    <source>
        <dbReference type="Proteomes" id="UP000034320"/>
    </source>
</evidence>
<keyword evidence="1" id="KW-0812">Transmembrane</keyword>
<name>A0A0G0ZBX2_9BACT</name>
<dbReference type="Proteomes" id="UP000034320">
    <property type="component" value="Unassembled WGS sequence"/>
</dbReference>
<gene>
    <name evidence="2" type="ORF">UV09_C0022G0021</name>
</gene>
<evidence type="ECO:0000313" key="2">
    <source>
        <dbReference type="EMBL" id="KKS46139.1"/>
    </source>
</evidence>
<proteinExistence type="predicted"/>
<organism evidence="2 3">
    <name type="scientific">Candidatus Gottesmanbacteria bacterium GW2011_GWA2_42_18</name>
    <dbReference type="NCBI Taxonomy" id="1618442"/>
    <lineage>
        <taxon>Bacteria</taxon>
        <taxon>Candidatus Gottesmaniibacteriota</taxon>
    </lineage>
</organism>
<reference evidence="2 3" key="1">
    <citation type="journal article" date="2015" name="Nature">
        <title>rRNA introns, odd ribosomes, and small enigmatic genomes across a large radiation of phyla.</title>
        <authorList>
            <person name="Brown C.T."/>
            <person name="Hug L.A."/>
            <person name="Thomas B.C."/>
            <person name="Sharon I."/>
            <person name="Castelle C.J."/>
            <person name="Singh A."/>
            <person name="Wilkins M.J."/>
            <person name="Williams K.H."/>
            <person name="Banfield J.F."/>
        </authorList>
    </citation>
    <scope>NUCLEOTIDE SEQUENCE [LARGE SCALE GENOMIC DNA]</scope>
</reference>